<organism evidence="3 4">
    <name type="scientific">Heyndrickxia oleronia</name>
    <dbReference type="NCBI Taxonomy" id="38875"/>
    <lineage>
        <taxon>Bacteria</taxon>
        <taxon>Bacillati</taxon>
        <taxon>Bacillota</taxon>
        <taxon>Bacilli</taxon>
        <taxon>Bacillales</taxon>
        <taxon>Bacillaceae</taxon>
        <taxon>Heyndrickxia</taxon>
    </lineage>
</organism>
<feature type="transmembrane region" description="Helical" evidence="1">
    <location>
        <begin position="7"/>
        <end position="25"/>
    </location>
</feature>
<dbReference type="AlphaFoldDB" id="A0AAW6SR49"/>
<feature type="transmembrane region" description="Helical" evidence="1">
    <location>
        <begin position="37"/>
        <end position="57"/>
    </location>
</feature>
<evidence type="ECO:0000313" key="3">
    <source>
        <dbReference type="EMBL" id="MDH5160693.1"/>
    </source>
</evidence>
<dbReference type="GO" id="GO:0004175">
    <property type="term" value="F:endopeptidase activity"/>
    <property type="evidence" value="ECO:0007669"/>
    <property type="project" value="UniProtKB-ARBA"/>
</dbReference>
<feature type="transmembrane region" description="Helical" evidence="1">
    <location>
        <begin position="81"/>
        <end position="101"/>
    </location>
</feature>
<keyword evidence="1" id="KW-0472">Membrane</keyword>
<dbReference type="Pfam" id="PF02517">
    <property type="entry name" value="Rce1-like"/>
    <property type="match status" value="1"/>
</dbReference>
<keyword evidence="1" id="KW-1133">Transmembrane helix</keyword>
<sequence>MKKIRNYLILTFLLTYVSWGIMIMYTQVNNVPFGSSIFMLILYVIGVVGPAIGAIVVNKKVNSNVQYKSFLKNIYYPSKRIGWYLFIVCIVILFHMGPYILIGGNKIAPFSLLFLQFPLFIVIGGFEEIGWRGLLLPELEKKVSPFLSTFILGIIWSVWHLPLFFIQGTYQYQFLNFFTFTISTIAFSFILSIVYFKTRSIFMCIMTHAFLNSIAGVFVIKESLLSEIIPLLFACIIFFIFLNKNRAFVINKDSNLSKSNME</sequence>
<dbReference type="PANTHER" id="PTHR35797">
    <property type="entry name" value="PROTEASE-RELATED"/>
    <property type="match status" value="1"/>
</dbReference>
<name>A0AAW6SR49_9BACI</name>
<feature type="transmembrane region" description="Helical" evidence="1">
    <location>
        <begin position="224"/>
        <end position="242"/>
    </location>
</feature>
<evidence type="ECO:0000313" key="4">
    <source>
        <dbReference type="Proteomes" id="UP001159179"/>
    </source>
</evidence>
<proteinExistence type="predicted"/>
<protein>
    <submittedName>
        <fullName evidence="3">Type II CAAX endopeptidase family protein</fullName>
    </submittedName>
</protein>
<dbReference type="Proteomes" id="UP001159179">
    <property type="component" value="Unassembled WGS sequence"/>
</dbReference>
<accession>A0AAW6SR49</accession>
<dbReference type="PANTHER" id="PTHR35797:SF1">
    <property type="entry name" value="PROTEASE"/>
    <property type="match status" value="1"/>
</dbReference>
<feature type="transmembrane region" description="Helical" evidence="1">
    <location>
        <begin position="146"/>
        <end position="166"/>
    </location>
</feature>
<feature type="domain" description="CAAX prenyl protease 2/Lysostaphin resistance protein A-like" evidence="2">
    <location>
        <begin position="111"/>
        <end position="213"/>
    </location>
</feature>
<feature type="transmembrane region" description="Helical" evidence="1">
    <location>
        <begin position="107"/>
        <end position="126"/>
    </location>
</feature>
<reference evidence="3" key="1">
    <citation type="submission" date="2023-03" db="EMBL/GenBank/DDBJ databases">
        <title>Bacterial isolates from washroom surfaces on a university campus.</title>
        <authorList>
            <person name="Holman D.B."/>
            <person name="Gzyl K.E."/>
            <person name="Taheri A.E."/>
        </authorList>
    </citation>
    <scope>NUCLEOTIDE SEQUENCE</scope>
    <source>
        <strain evidence="3">RD03</strain>
    </source>
</reference>
<evidence type="ECO:0000259" key="2">
    <source>
        <dbReference type="Pfam" id="PF02517"/>
    </source>
</evidence>
<dbReference type="InterPro" id="IPR042150">
    <property type="entry name" value="MmRce1-like"/>
</dbReference>
<feature type="transmembrane region" description="Helical" evidence="1">
    <location>
        <begin position="201"/>
        <end position="218"/>
    </location>
</feature>
<evidence type="ECO:0000256" key="1">
    <source>
        <dbReference type="SAM" id="Phobius"/>
    </source>
</evidence>
<dbReference type="InterPro" id="IPR003675">
    <property type="entry name" value="Rce1/LyrA-like_dom"/>
</dbReference>
<comment type="caution">
    <text evidence="3">The sequence shown here is derived from an EMBL/GenBank/DDBJ whole genome shotgun (WGS) entry which is preliminary data.</text>
</comment>
<dbReference type="GO" id="GO:0080120">
    <property type="term" value="P:CAAX-box protein maturation"/>
    <property type="evidence" value="ECO:0007669"/>
    <property type="project" value="UniProtKB-ARBA"/>
</dbReference>
<keyword evidence="1" id="KW-0812">Transmembrane</keyword>
<dbReference type="RefSeq" id="WP_251338871.1">
    <property type="nucleotide sequence ID" value="NZ_JAMATW010000004.1"/>
</dbReference>
<gene>
    <name evidence="3" type="ORF">P5X88_07065</name>
</gene>
<feature type="transmembrane region" description="Helical" evidence="1">
    <location>
        <begin position="172"/>
        <end position="194"/>
    </location>
</feature>
<dbReference type="EMBL" id="JAROYP010000003">
    <property type="protein sequence ID" value="MDH5160693.1"/>
    <property type="molecule type" value="Genomic_DNA"/>
</dbReference>